<evidence type="ECO:0000313" key="1">
    <source>
        <dbReference type="EMBL" id="NKE06622.1"/>
    </source>
</evidence>
<evidence type="ECO:0000313" key="2">
    <source>
        <dbReference type="Proteomes" id="UP000587942"/>
    </source>
</evidence>
<proteinExistence type="predicted"/>
<name>A0A846TLW0_9BACI</name>
<dbReference type="EMBL" id="JAAVUM010000009">
    <property type="protein sequence ID" value="NKE06622.1"/>
    <property type="molecule type" value="Genomic_DNA"/>
</dbReference>
<dbReference type="RefSeq" id="WP_167833028.1">
    <property type="nucleotide sequence ID" value="NZ_JAAVUM010000009.1"/>
</dbReference>
<sequence>MDTPILFYKIYQGDVVPFDYVNWALSMLKNNNDSFSLNILSSLREPLNIFEVEDYFRRVLRELNLQEPLFEECADYYILQFAKRILHEDENNAIDLAYKIYEVVRELDNSDGLEEWYNISEMIDEFRYGDNISHLTKVALIVTIVKEAKKVIKQE</sequence>
<protein>
    <submittedName>
        <fullName evidence="1">Uncharacterized protein</fullName>
    </submittedName>
</protein>
<gene>
    <name evidence="1" type="ORF">GWK17_14280</name>
</gene>
<comment type="caution">
    <text evidence="1">The sequence shown here is derived from an EMBL/GenBank/DDBJ whole genome shotgun (WGS) entry which is preliminary data.</text>
</comment>
<dbReference type="AlphaFoldDB" id="A0A846TLW0"/>
<accession>A0A846TLW0</accession>
<dbReference type="Proteomes" id="UP000587942">
    <property type="component" value="Unassembled WGS sequence"/>
</dbReference>
<reference evidence="1 2" key="1">
    <citation type="submission" date="2020-03" db="EMBL/GenBank/DDBJ databases">
        <authorList>
            <person name="Sun Q."/>
        </authorList>
    </citation>
    <scope>NUCLEOTIDE SEQUENCE [LARGE SCALE GENOMIC DNA]</scope>
    <source>
        <strain evidence="1 2">KACC 21451</strain>
    </source>
</reference>
<organism evidence="1 2">
    <name type="scientific">Mesobacillus selenatarsenatis</name>
    <dbReference type="NCBI Taxonomy" id="388741"/>
    <lineage>
        <taxon>Bacteria</taxon>
        <taxon>Bacillati</taxon>
        <taxon>Bacillota</taxon>
        <taxon>Bacilli</taxon>
        <taxon>Bacillales</taxon>
        <taxon>Bacillaceae</taxon>
        <taxon>Mesobacillus</taxon>
    </lineage>
</organism>